<feature type="transmembrane region" description="Helical" evidence="2">
    <location>
        <begin position="12"/>
        <end position="31"/>
    </location>
</feature>
<sequence>MLYRVNIKLFDIMRTFTLNCTILFILFHALLCGMIQVEQQTGEKMIIGFTQDALSYDLQTDENILGGIVEIDSLSENEYTLRTFSAIIEKGRKQFTDHEIIIKQSVIVQNVTERLGSAGFSSSIWNTLFFRPVFNLSESMVMREIIVSTVSVVPYRYDQSLDELEIITDLEIHCNYGDEIEPFDLSLKRSRSFENIYRDIILNFTEDTRDVEYQDPAILYICGGNIIDNTSFQELIGWRKKQGFTVYTASTGETGSSSSSIKNYIYNAYTNYDPKPEYVALVGDANGSYTVSTFYECWNHDYWGDPCEGDQPYGELVGDDLFPEVIVGRISIRSSDEMNVIANKIINYEKATNLNDISGYYERAALIADASVSGQSTIITTQYVEQILDQYGFEDIRIKTSGSGYDNWMEDQLEDGVLFFQYRGFNGASGFDNNSINYSNNGHMLPFASILTCNTGGFAEDNTSLSEAFLRAGSVSNPKGGIAAVGTATGNTHTIFNNIICMGMVSGLFNKDLQTAGQALVNGKLEMLNTYPTNPYNWISAFSQWNSLMGDPATHLWTDTPQIMTLNFPNEISFGTKYLDVTVHNENGLPLENARVTLIKDSDEIFQTRLTDEDGFVRFAFNYNNDGILTITTIKKNYKPVEGTINII</sequence>
<proteinExistence type="predicted"/>
<evidence type="ECO:0000256" key="2">
    <source>
        <dbReference type="SAM" id="Phobius"/>
    </source>
</evidence>
<feature type="non-terminal residue" evidence="4">
    <location>
        <position position="648"/>
    </location>
</feature>
<evidence type="ECO:0000259" key="3">
    <source>
        <dbReference type="Pfam" id="PF01364"/>
    </source>
</evidence>
<dbReference type="GO" id="GO:0006508">
    <property type="term" value="P:proteolysis"/>
    <property type="evidence" value="ECO:0007669"/>
    <property type="project" value="InterPro"/>
</dbReference>
<keyword evidence="2" id="KW-1133">Transmembrane helix</keyword>
<accession>A0A382BXX8</accession>
<dbReference type="Gene3D" id="3.40.50.1460">
    <property type="match status" value="1"/>
</dbReference>
<dbReference type="InterPro" id="IPR029030">
    <property type="entry name" value="Caspase-like_dom_sf"/>
</dbReference>
<keyword evidence="2" id="KW-0812">Transmembrane</keyword>
<dbReference type="GO" id="GO:0008234">
    <property type="term" value="F:cysteine-type peptidase activity"/>
    <property type="evidence" value="ECO:0007669"/>
    <property type="project" value="InterPro"/>
</dbReference>
<dbReference type="InterPro" id="IPR029031">
    <property type="entry name" value="Gingipain_N_sf"/>
</dbReference>
<dbReference type="SUPFAM" id="SSF52129">
    <property type="entry name" value="Caspase-like"/>
    <property type="match status" value="1"/>
</dbReference>
<dbReference type="InterPro" id="IPR013783">
    <property type="entry name" value="Ig-like_fold"/>
</dbReference>
<keyword evidence="2" id="KW-0472">Membrane</keyword>
<dbReference type="Gene3D" id="2.60.40.10">
    <property type="entry name" value="Immunoglobulins"/>
    <property type="match status" value="1"/>
</dbReference>
<reference evidence="4" key="1">
    <citation type="submission" date="2018-05" db="EMBL/GenBank/DDBJ databases">
        <authorList>
            <person name="Lanie J.A."/>
            <person name="Ng W.-L."/>
            <person name="Kazmierczak K.M."/>
            <person name="Andrzejewski T.M."/>
            <person name="Davidsen T.M."/>
            <person name="Wayne K.J."/>
            <person name="Tettelin H."/>
            <person name="Glass J.I."/>
            <person name="Rusch D."/>
            <person name="Podicherti R."/>
            <person name="Tsui H.-C.T."/>
            <person name="Winkler M.E."/>
        </authorList>
    </citation>
    <scope>NUCLEOTIDE SEQUENCE</scope>
</reference>
<dbReference type="InterPro" id="IPR001769">
    <property type="entry name" value="Gingipain"/>
</dbReference>
<feature type="domain" description="Gingipain" evidence="3">
    <location>
        <begin position="230"/>
        <end position="555"/>
    </location>
</feature>
<dbReference type="Pfam" id="PF01364">
    <property type="entry name" value="Peptidase_C25"/>
    <property type="match status" value="1"/>
</dbReference>
<keyword evidence="1" id="KW-0732">Signal</keyword>
<dbReference type="AlphaFoldDB" id="A0A382BXX8"/>
<evidence type="ECO:0000313" key="4">
    <source>
        <dbReference type="EMBL" id="SVB18666.1"/>
    </source>
</evidence>
<protein>
    <recommendedName>
        <fullName evidence="3">Gingipain domain-containing protein</fullName>
    </recommendedName>
</protein>
<evidence type="ECO:0000256" key="1">
    <source>
        <dbReference type="ARBA" id="ARBA00022729"/>
    </source>
</evidence>
<dbReference type="Gene3D" id="2.60.40.3800">
    <property type="match status" value="1"/>
</dbReference>
<gene>
    <name evidence="4" type="ORF">METZ01_LOCUS171520</name>
</gene>
<dbReference type="InterPro" id="IPR038490">
    <property type="entry name" value="Gingipain_propep_sf"/>
</dbReference>
<dbReference type="SUPFAM" id="SSF49478">
    <property type="entry name" value="Cna protein B-type domain"/>
    <property type="match status" value="1"/>
</dbReference>
<organism evidence="4">
    <name type="scientific">marine metagenome</name>
    <dbReference type="NCBI Taxonomy" id="408172"/>
    <lineage>
        <taxon>unclassified sequences</taxon>
        <taxon>metagenomes</taxon>
        <taxon>ecological metagenomes</taxon>
    </lineage>
</organism>
<dbReference type="Gene3D" id="3.40.50.10390">
    <property type="entry name" value="Gingipain r, domain 1"/>
    <property type="match status" value="1"/>
</dbReference>
<dbReference type="EMBL" id="UINC01031900">
    <property type="protein sequence ID" value="SVB18666.1"/>
    <property type="molecule type" value="Genomic_DNA"/>
</dbReference>
<name>A0A382BXX8_9ZZZZ</name>